<keyword evidence="2" id="KW-1185">Reference proteome</keyword>
<proteinExistence type="predicted"/>
<reference evidence="1 2" key="1">
    <citation type="submission" date="2019-02" db="EMBL/GenBank/DDBJ databases">
        <title>Genome sequencing of the rare red list fungi Phlebia centrifuga.</title>
        <authorList>
            <person name="Buettner E."/>
            <person name="Kellner H."/>
        </authorList>
    </citation>
    <scope>NUCLEOTIDE SEQUENCE [LARGE SCALE GENOMIC DNA]</scope>
    <source>
        <strain evidence="1 2">DSM 108282</strain>
    </source>
</reference>
<dbReference type="Proteomes" id="UP000309038">
    <property type="component" value="Unassembled WGS sequence"/>
</dbReference>
<protein>
    <recommendedName>
        <fullName evidence="3">Protein kinase domain-containing protein</fullName>
    </recommendedName>
</protein>
<gene>
    <name evidence="1" type="ORF">EW026_g6062</name>
</gene>
<evidence type="ECO:0000313" key="2">
    <source>
        <dbReference type="Proteomes" id="UP000309038"/>
    </source>
</evidence>
<evidence type="ECO:0000313" key="1">
    <source>
        <dbReference type="EMBL" id="THG95620.1"/>
    </source>
</evidence>
<dbReference type="InterPro" id="IPR011009">
    <property type="entry name" value="Kinase-like_dom_sf"/>
</dbReference>
<name>A0A4S4KD55_9APHY</name>
<accession>A0A4S4KD55</accession>
<dbReference type="EMBL" id="SGPJ01000303">
    <property type="protein sequence ID" value="THG95620.1"/>
    <property type="molecule type" value="Genomic_DNA"/>
</dbReference>
<evidence type="ECO:0008006" key="3">
    <source>
        <dbReference type="Google" id="ProtNLM"/>
    </source>
</evidence>
<dbReference type="SUPFAM" id="SSF56112">
    <property type="entry name" value="Protein kinase-like (PK-like)"/>
    <property type="match status" value="1"/>
</dbReference>
<dbReference type="AlphaFoldDB" id="A0A4S4KD55"/>
<organism evidence="1 2">
    <name type="scientific">Hermanssonia centrifuga</name>
    <dbReference type="NCBI Taxonomy" id="98765"/>
    <lineage>
        <taxon>Eukaryota</taxon>
        <taxon>Fungi</taxon>
        <taxon>Dikarya</taxon>
        <taxon>Basidiomycota</taxon>
        <taxon>Agaricomycotina</taxon>
        <taxon>Agaricomycetes</taxon>
        <taxon>Polyporales</taxon>
        <taxon>Meruliaceae</taxon>
        <taxon>Hermanssonia</taxon>
    </lineage>
</organism>
<sequence>MDATREIDGAKVFIKAVKRSTRELDFPFCFSPNELQDDSCNHFLPALQLLDDPLDAETVLVITPYVRPYDNPGFSTLEEVFDFMEQTLKGLQHMHDQGMAHRNCDEDAIVMDARSLYPKGHHPLDIFILGNLFYDLLDRYRGLVFLKALPYEMTRDIPELRPTALTAYNLLQKLKASVPAWELRWRLEPPQEGYWIGVARDCRALTRELTYHVNDTLHNRDR</sequence>
<comment type="caution">
    <text evidence="1">The sequence shown here is derived from an EMBL/GenBank/DDBJ whole genome shotgun (WGS) entry which is preliminary data.</text>
</comment>